<dbReference type="InterPro" id="IPR000792">
    <property type="entry name" value="Tscrpt_reg_LuxR_C"/>
</dbReference>
<proteinExistence type="predicted"/>
<name>A0A918JIK9_9ACTN</name>
<keyword evidence="4" id="KW-1185">Reference proteome</keyword>
<comment type="caution">
    <text evidence="3">The sequence shown here is derived from an EMBL/GenBank/DDBJ whole genome shotgun (WGS) entry which is preliminary data.</text>
</comment>
<accession>A0A918JIK9</accession>
<gene>
    <name evidence="3" type="ORF">GCM10010503_69260</name>
</gene>
<dbReference type="GO" id="GO:0003677">
    <property type="term" value="F:DNA binding"/>
    <property type="evidence" value="ECO:0007669"/>
    <property type="project" value="InterPro"/>
</dbReference>
<dbReference type="Proteomes" id="UP000620224">
    <property type="component" value="Unassembled WGS sequence"/>
</dbReference>
<dbReference type="SUPFAM" id="SSF46894">
    <property type="entry name" value="C-terminal effector domain of the bipartite response regulators"/>
    <property type="match status" value="1"/>
</dbReference>
<feature type="region of interest" description="Disordered" evidence="1">
    <location>
        <begin position="1"/>
        <end position="26"/>
    </location>
</feature>
<dbReference type="AlphaFoldDB" id="A0A918JIK9"/>
<organism evidence="3 4">
    <name type="scientific">Streptomyces lucensis JCM 4490</name>
    <dbReference type="NCBI Taxonomy" id="1306176"/>
    <lineage>
        <taxon>Bacteria</taxon>
        <taxon>Bacillati</taxon>
        <taxon>Actinomycetota</taxon>
        <taxon>Actinomycetes</taxon>
        <taxon>Kitasatosporales</taxon>
        <taxon>Streptomycetaceae</taxon>
        <taxon>Streptomyces</taxon>
    </lineage>
</organism>
<dbReference type="Gene3D" id="1.10.10.10">
    <property type="entry name" value="Winged helix-like DNA-binding domain superfamily/Winged helix DNA-binding domain"/>
    <property type="match status" value="1"/>
</dbReference>
<reference evidence="3" key="2">
    <citation type="submission" date="2020-09" db="EMBL/GenBank/DDBJ databases">
        <authorList>
            <person name="Sun Q."/>
            <person name="Ohkuma M."/>
        </authorList>
    </citation>
    <scope>NUCLEOTIDE SEQUENCE</scope>
    <source>
        <strain evidence="3">JCM 4490</strain>
    </source>
</reference>
<dbReference type="RefSeq" id="WP_190019377.1">
    <property type="nucleotide sequence ID" value="NZ_BMUE01000030.1"/>
</dbReference>
<evidence type="ECO:0000313" key="4">
    <source>
        <dbReference type="Proteomes" id="UP000620224"/>
    </source>
</evidence>
<feature type="domain" description="HTH luxR-type" evidence="2">
    <location>
        <begin position="201"/>
        <end position="258"/>
    </location>
</feature>
<dbReference type="SMART" id="SM00421">
    <property type="entry name" value="HTH_LUXR"/>
    <property type="match status" value="1"/>
</dbReference>
<evidence type="ECO:0000259" key="2">
    <source>
        <dbReference type="SMART" id="SM00421"/>
    </source>
</evidence>
<dbReference type="InterPro" id="IPR036388">
    <property type="entry name" value="WH-like_DNA-bd_sf"/>
</dbReference>
<sequence length="269" mass="28837">MQGPKGSGATSDRPPGAAGDQRRHTHDEVEQELLELRALIESTVLRHRRRRSSTTLVQGLGPQEVLPAISTLVGAASAAVDVILSTDADFSRGTYDALRAALGARGGSLRVRLLCDPAAVDTGFVREVRAAGHEWEVRTAPMPPLCAVIVDGSVTLLSVGSPGTSRASLVRASTVLQAVRKFYSNVWNTATILTERIDFGDQDRTDTVRLVLQRLRDGATDEVAARELGVSVRTYRRYVAEIMTLLGAESRFQAGVYAAALGLLPPATH</sequence>
<protein>
    <recommendedName>
        <fullName evidence="2">HTH luxR-type domain-containing protein</fullName>
    </recommendedName>
</protein>
<evidence type="ECO:0000313" key="3">
    <source>
        <dbReference type="EMBL" id="GGW82113.1"/>
    </source>
</evidence>
<dbReference type="EMBL" id="BMUE01000030">
    <property type="protein sequence ID" value="GGW82113.1"/>
    <property type="molecule type" value="Genomic_DNA"/>
</dbReference>
<evidence type="ECO:0000256" key="1">
    <source>
        <dbReference type="SAM" id="MobiDB-lite"/>
    </source>
</evidence>
<dbReference type="GO" id="GO:0006355">
    <property type="term" value="P:regulation of DNA-templated transcription"/>
    <property type="evidence" value="ECO:0007669"/>
    <property type="project" value="InterPro"/>
</dbReference>
<reference evidence="3" key="1">
    <citation type="journal article" date="2014" name="Int. J. Syst. Evol. Microbiol.">
        <title>Complete genome sequence of Corynebacterium casei LMG S-19264T (=DSM 44701T), isolated from a smear-ripened cheese.</title>
        <authorList>
            <consortium name="US DOE Joint Genome Institute (JGI-PGF)"/>
            <person name="Walter F."/>
            <person name="Albersmeier A."/>
            <person name="Kalinowski J."/>
            <person name="Ruckert C."/>
        </authorList>
    </citation>
    <scope>NUCLEOTIDE SEQUENCE</scope>
    <source>
        <strain evidence="3">JCM 4490</strain>
    </source>
</reference>
<dbReference type="InterPro" id="IPR016032">
    <property type="entry name" value="Sig_transdc_resp-reg_C-effctor"/>
</dbReference>